<feature type="transmembrane region" description="Helical" evidence="6">
    <location>
        <begin position="408"/>
        <end position="428"/>
    </location>
</feature>
<evidence type="ECO:0000256" key="2">
    <source>
        <dbReference type="ARBA" id="ARBA00022475"/>
    </source>
</evidence>
<dbReference type="KEGG" id="pbap:Pla133_48320"/>
<feature type="transmembrane region" description="Helical" evidence="6">
    <location>
        <begin position="92"/>
        <end position="115"/>
    </location>
</feature>
<name>A0A518BRW5_9BACT</name>
<comment type="subcellular location">
    <subcellularLocation>
        <location evidence="1">Cell membrane</location>
        <topology evidence="1">Multi-pass membrane protein</topology>
    </subcellularLocation>
</comment>
<feature type="transmembrane region" description="Helical" evidence="6">
    <location>
        <begin position="273"/>
        <end position="296"/>
    </location>
</feature>
<keyword evidence="4 6" id="KW-1133">Transmembrane helix</keyword>
<dbReference type="GO" id="GO:0005886">
    <property type="term" value="C:plasma membrane"/>
    <property type="evidence" value="ECO:0007669"/>
    <property type="project" value="UniProtKB-SubCell"/>
</dbReference>
<evidence type="ECO:0000313" key="7">
    <source>
        <dbReference type="EMBL" id="QDU69711.1"/>
    </source>
</evidence>
<dbReference type="EMBL" id="CP036287">
    <property type="protein sequence ID" value="QDU69711.1"/>
    <property type="molecule type" value="Genomic_DNA"/>
</dbReference>
<feature type="transmembrane region" description="Helical" evidence="6">
    <location>
        <begin position="234"/>
        <end position="253"/>
    </location>
</feature>
<evidence type="ECO:0000313" key="8">
    <source>
        <dbReference type="Proteomes" id="UP000316921"/>
    </source>
</evidence>
<keyword evidence="8" id="KW-1185">Reference proteome</keyword>
<evidence type="ECO:0000256" key="4">
    <source>
        <dbReference type="ARBA" id="ARBA00022989"/>
    </source>
</evidence>
<dbReference type="InterPro" id="IPR050833">
    <property type="entry name" value="Poly_Biosynth_Transport"/>
</dbReference>
<proteinExistence type="predicted"/>
<evidence type="ECO:0000256" key="6">
    <source>
        <dbReference type="SAM" id="Phobius"/>
    </source>
</evidence>
<feature type="transmembrane region" description="Helical" evidence="6">
    <location>
        <begin position="316"/>
        <end position="334"/>
    </location>
</feature>
<evidence type="ECO:0000256" key="5">
    <source>
        <dbReference type="ARBA" id="ARBA00023136"/>
    </source>
</evidence>
<evidence type="ECO:0000256" key="1">
    <source>
        <dbReference type="ARBA" id="ARBA00004651"/>
    </source>
</evidence>
<organism evidence="7 8">
    <name type="scientific">Engelhardtia mirabilis</name>
    <dbReference type="NCBI Taxonomy" id="2528011"/>
    <lineage>
        <taxon>Bacteria</taxon>
        <taxon>Pseudomonadati</taxon>
        <taxon>Planctomycetota</taxon>
        <taxon>Planctomycetia</taxon>
        <taxon>Planctomycetia incertae sedis</taxon>
        <taxon>Engelhardtia</taxon>
    </lineage>
</organism>
<accession>A0A518BRW5</accession>
<sequence>MSDGPPTAKQESGSLGSLLRHSLNYSLVPVVGRVISVVMIAFYTRWFDTDEYGTVDLADLLLAGLVQFIGWNLLSGMQRFYFERTDQRERNAVVSSCAILLTAVGWTVVGALLMFRHELAPILISTEGSANVSPSQIVDVATVALLIVPLQLSSQAGFFYLQIQKQSGLYAKVALVKLVFELSLRIWFLFGLEWGPVGYLLPVLIGEGLCTIFLTGHVLWRVGLAIHWDILRPIVAYSLPLIPVGVFQLGLHYGDRRMLDHFAASDGLDQVGIYGLGYKLGFLVTMAMLGPFVQIFHPWLYSEQDPQEQAKKVARVSTYGLVAMSAASLLVILFGKQGIDLLASQAQYLPAWRVVPLITVGYTFWAVYHITQIPLYIAKDTFPLMWINAAALLLNVLLNWWLVPRYGFVGSGWATLVTFAALAAGGMFEARRVMSVPFELRRLSLTVGAVAAAAAAALELDANLPVATIGELALAVALKGAIAITLLAGLWAVVLERDERSQVTAWARARLGRGGERAA</sequence>
<dbReference type="PANTHER" id="PTHR30250:SF11">
    <property type="entry name" value="O-ANTIGEN TRANSPORTER-RELATED"/>
    <property type="match status" value="1"/>
</dbReference>
<dbReference type="PANTHER" id="PTHR30250">
    <property type="entry name" value="PST FAMILY PREDICTED COLANIC ACID TRANSPORTER"/>
    <property type="match status" value="1"/>
</dbReference>
<keyword evidence="2" id="KW-1003">Cell membrane</keyword>
<keyword evidence="3 6" id="KW-0812">Transmembrane</keyword>
<feature type="transmembrane region" description="Helical" evidence="6">
    <location>
        <begin position="354"/>
        <end position="371"/>
    </location>
</feature>
<feature type="transmembrane region" description="Helical" evidence="6">
    <location>
        <begin position="198"/>
        <end position="222"/>
    </location>
</feature>
<gene>
    <name evidence="7" type="ORF">Pla133_48320</name>
</gene>
<feature type="transmembrane region" description="Helical" evidence="6">
    <location>
        <begin position="52"/>
        <end position="71"/>
    </location>
</feature>
<keyword evidence="5 6" id="KW-0472">Membrane</keyword>
<dbReference type="Proteomes" id="UP000316921">
    <property type="component" value="Chromosome"/>
</dbReference>
<protein>
    <submittedName>
        <fullName evidence="7">Uncharacterized protein</fullName>
    </submittedName>
</protein>
<feature type="transmembrane region" description="Helical" evidence="6">
    <location>
        <begin position="472"/>
        <end position="494"/>
    </location>
</feature>
<feature type="transmembrane region" description="Helical" evidence="6">
    <location>
        <begin position="135"/>
        <end position="161"/>
    </location>
</feature>
<reference evidence="7 8" key="1">
    <citation type="submission" date="2019-02" db="EMBL/GenBank/DDBJ databases">
        <title>Deep-cultivation of Planctomycetes and their phenomic and genomic characterization uncovers novel biology.</title>
        <authorList>
            <person name="Wiegand S."/>
            <person name="Jogler M."/>
            <person name="Boedeker C."/>
            <person name="Pinto D."/>
            <person name="Vollmers J."/>
            <person name="Rivas-Marin E."/>
            <person name="Kohn T."/>
            <person name="Peeters S.H."/>
            <person name="Heuer A."/>
            <person name="Rast P."/>
            <person name="Oberbeckmann S."/>
            <person name="Bunk B."/>
            <person name="Jeske O."/>
            <person name="Meyerdierks A."/>
            <person name="Storesund J.E."/>
            <person name="Kallscheuer N."/>
            <person name="Luecker S."/>
            <person name="Lage O.M."/>
            <person name="Pohl T."/>
            <person name="Merkel B.J."/>
            <person name="Hornburger P."/>
            <person name="Mueller R.-W."/>
            <person name="Bruemmer F."/>
            <person name="Labrenz M."/>
            <person name="Spormann A.M."/>
            <person name="Op den Camp H."/>
            <person name="Overmann J."/>
            <person name="Amann R."/>
            <person name="Jetten M.S.M."/>
            <person name="Mascher T."/>
            <person name="Medema M.H."/>
            <person name="Devos D.P."/>
            <person name="Kaster A.-K."/>
            <person name="Ovreas L."/>
            <person name="Rohde M."/>
            <person name="Galperin M.Y."/>
            <person name="Jogler C."/>
        </authorList>
    </citation>
    <scope>NUCLEOTIDE SEQUENCE [LARGE SCALE GENOMIC DNA]</scope>
    <source>
        <strain evidence="7 8">Pla133</strain>
    </source>
</reference>
<feature type="transmembrane region" description="Helical" evidence="6">
    <location>
        <begin position="25"/>
        <end position="46"/>
    </location>
</feature>
<feature type="transmembrane region" description="Helical" evidence="6">
    <location>
        <begin position="440"/>
        <end position="460"/>
    </location>
</feature>
<feature type="transmembrane region" description="Helical" evidence="6">
    <location>
        <begin position="173"/>
        <end position="192"/>
    </location>
</feature>
<dbReference type="AlphaFoldDB" id="A0A518BRW5"/>
<dbReference type="RefSeq" id="WP_145069863.1">
    <property type="nucleotide sequence ID" value="NZ_CP036287.1"/>
</dbReference>
<evidence type="ECO:0000256" key="3">
    <source>
        <dbReference type="ARBA" id="ARBA00022692"/>
    </source>
</evidence>
<feature type="transmembrane region" description="Helical" evidence="6">
    <location>
        <begin position="383"/>
        <end position="402"/>
    </location>
</feature>